<evidence type="ECO:0000313" key="3">
    <source>
        <dbReference type="EnsemblPlants" id="OPUNC01G42550.1"/>
    </source>
</evidence>
<dbReference type="Pfam" id="PF03478">
    <property type="entry name" value="Beta-prop_KIB1-4"/>
    <property type="match status" value="1"/>
</dbReference>
<dbReference type="OMA" id="NGIELCP"/>
<dbReference type="PANTHER" id="PTHR33110">
    <property type="entry name" value="F-BOX/KELCH-REPEAT PROTEIN-RELATED"/>
    <property type="match status" value="1"/>
</dbReference>
<proteinExistence type="predicted"/>
<evidence type="ECO:0000259" key="2">
    <source>
        <dbReference type="Pfam" id="PF03478"/>
    </source>
</evidence>
<evidence type="ECO:0000313" key="4">
    <source>
        <dbReference type="Proteomes" id="UP000026962"/>
    </source>
</evidence>
<dbReference type="HOGENOM" id="CLU_964376_0_0_1"/>
<feature type="compositionally biased region" description="Basic residues" evidence="1">
    <location>
        <begin position="68"/>
        <end position="91"/>
    </location>
</feature>
<name>A0A0E0JTH5_ORYPU</name>
<dbReference type="AlphaFoldDB" id="A0A0E0JTH5"/>
<reference evidence="3" key="2">
    <citation type="submission" date="2018-05" db="EMBL/GenBank/DDBJ databases">
        <title>OpunRS2 (Oryza punctata Reference Sequence Version 2).</title>
        <authorList>
            <person name="Zhang J."/>
            <person name="Kudrna D."/>
            <person name="Lee S."/>
            <person name="Talag J."/>
            <person name="Welchert J."/>
            <person name="Wing R.A."/>
        </authorList>
    </citation>
    <scope>NUCLEOTIDE SEQUENCE [LARGE SCALE GENOMIC DNA]</scope>
</reference>
<keyword evidence="4" id="KW-1185">Reference proteome</keyword>
<accession>A0A0E0JTH5</accession>
<dbReference type="EnsemblPlants" id="OPUNC01G42550.1">
    <property type="protein sequence ID" value="OPUNC01G42550.1"/>
    <property type="gene ID" value="OPUNC01G42550"/>
</dbReference>
<protein>
    <recommendedName>
        <fullName evidence="2">KIB1-4 beta-propeller domain-containing protein</fullName>
    </recommendedName>
</protein>
<organism evidence="3">
    <name type="scientific">Oryza punctata</name>
    <name type="common">Red rice</name>
    <dbReference type="NCBI Taxonomy" id="4537"/>
    <lineage>
        <taxon>Eukaryota</taxon>
        <taxon>Viridiplantae</taxon>
        <taxon>Streptophyta</taxon>
        <taxon>Embryophyta</taxon>
        <taxon>Tracheophyta</taxon>
        <taxon>Spermatophyta</taxon>
        <taxon>Magnoliopsida</taxon>
        <taxon>Liliopsida</taxon>
        <taxon>Poales</taxon>
        <taxon>Poaceae</taxon>
        <taxon>BOP clade</taxon>
        <taxon>Oryzoideae</taxon>
        <taxon>Oryzeae</taxon>
        <taxon>Oryzinae</taxon>
        <taxon>Oryza</taxon>
    </lineage>
</organism>
<reference evidence="3" key="1">
    <citation type="submission" date="2015-04" db="UniProtKB">
        <authorList>
            <consortium name="EnsemblPlants"/>
        </authorList>
    </citation>
    <scope>IDENTIFICATION</scope>
</reference>
<sequence length="344" mass="38548">MYSMPPVCFSDLLPETLDGIARRAGALNNVVCSAVCRPWRRAMKTTRLGLLKQPNQPYNHRAPSHPQLRQRRMNRPHRQRRRRRASNPHRRFFPRLALHRRRGRRPVAGSLLEAVTGRLYPLPPITSSGSKKVAKDLDRMGESMFQKAALVPGRRVGTFAVMLIHSGGFDLSFLRPDAKSWTAVRVPKWMKQKFFDVVFHQGAFYTVRRDAECAWVSLVESVGGGDLLMVSSAATDGPIRRRRYEVSRLHEREGTWLAVEDLGEAAILVGSSCSLSVSTRSSRDQPPLLLSATLRISPLGRIPLLLPPKRLSLPTAPAGYGSVLTPFAGGSWLLPHVSTEFRCY</sequence>
<dbReference type="eggNOG" id="ENOG502R3NE">
    <property type="taxonomic scope" value="Eukaryota"/>
</dbReference>
<feature type="region of interest" description="Disordered" evidence="1">
    <location>
        <begin position="52"/>
        <end position="91"/>
    </location>
</feature>
<evidence type="ECO:0000256" key="1">
    <source>
        <dbReference type="SAM" id="MobiDB-lite"/>
    </source>
</evidence>
<dbReference type="Gramene" id="OPUNC01G42550.1">
    <property type="protein sequence ID" value="OPUNC01G42550.1"/>
    <property type="gene ID" value="OPUNC01G42550"/>
</dbReference>
<dbReference type="InterPro" id="IPR005174">
    <property type="entry name" value="KIB1-4_b-propeller"/>
</dbReference>
<dbReference type="Proteomes" id="UP000026962">
    <property type="component" value="Chromosome 1"/>
</dbReference>
<feature type="domain" description="KIB1-4 beta-propeller" evidence="2">
    <location>
        <begin position="106"/>
        <end position="281"/>
    </location>
</feature>